<proteinExistence type="predicted"/>
<comment type="caution">
    <text evidence="2">The sequence shown here is derived from an EMBL/GenBank/DDBJ whole genome shotgun (WGS) entry which is preliminary data.</text>
</comment>
<evidence type="ECO:0000313" key="3">
    <source>
        <dbReference type="Proteomes" id="UP001385809"/>
    </source>
</evidence>
<feature type="region of interest" description="Disordered" evidence="1">
    <location>
        <begin position="1"/>
        <end position="29"/>
    </location>
</feature>
<protein>
    <submittedName>
        <fullName evidence="2">Uncharacterized protein</fullName>
    </submittedName>
</protein>
<accession>A0ABU8MSE9</accession>
<feature type="compositionally biased region" description="Low complexity" evidence="1">
    <location>
        <begin position="1"/>
        <end position="17"/>
    </location>
</feature>
<keyword evidence="3" id="KW-1185">Reference proteome</keyword>
<dbReference type="RefSeq" id="WP_337695934.1">
    <property type="nucleotide sequence ID" value="NZ_JBBEGN010000007.1"/>
</dbReference>
<sequence>MAVPDAATDAPVADPYVTRATPRLPETEAARDALIDSETAELTQLLDRIDGLTYEARRRLRRLEHHRRGVAVQWTDLHG</sequence>
<name>A0ABU8MSE9_9PSEU</name>
<evidence type="ECO:0000256" key="1">
    <source>
        <dbReference type="SAM" id="MobiDB-lite"/>
    </source>
</evidence>
<dbReference type="EMBL" id="JBBEGN010000007">
    <property type="protein sequence ID" value="MEJ2869363.1"/>
    <property type="molecule type" value="Genomic_DNA"/>
</dbReference>
<reference evidence="2 3" key="1">
    <citation type="submission" date="2024-03" db="EMBL/GenBank/DDBJ databases">
        <title>Actinomycetospora sp. OC33-EN08, a novel actinomycete isolated from wild orchid (Aerides multiflora).</title>
        <authorList>
            <person name="Suriyachadkun C."/>
        </authorList>
    </citation>
    <scope>NUCLEOTIDE SEQUENCE [LARGE SCALE GENOMIC DNA]</scope>
    <source>
        <strain evidence="2 3">OC33-EN08</strain>
    </source>
</reference>
<evidence type="ECO:0000313" key="2">
    <source>
        <dbReference type="EMBL" id="MEJ2869363.1"/>
    </source>
</evidence>
<gene>
    <name evidence="2" type="ORF">WCD74_16420</name>
</gene>
<organism evidence="2 3">
    <name type="scientific">Actinomycetospora aurantiaca</name>
    <dbReference type="NCBI Taxonomy" id="3129233"/>
    <lineage>
        <taxon>Bacteria</taxon>
        <taxon>Bacillati</taxon>
        <taxon>Actinomycetota</taxon>
        <taxon>Actinomycetes</taxon>
        <taxon>Pseudonocardiales</taxon>
        <taxon>Pseudonocardiaceae</taxon>
        <taxon>Actinomycetospora</taxon>
    </lineage>
</organism>
<dbReference type="Proteomes" id="UP001385809">
    <property type="component" value="Unassembled WGS sequence"/>
</dbReference>